<dbReference type="Proteomes" id="UP000304953">
    <property type="component" value="Unassembled WGS sequence"/>
</dbReference>
<dbReference type="EMBL" id="SRYA01000041">
    <property type="protein sequence ID" value="TGY93562.1"/>
    <property type="molecule type" value="Genomic_DNA"/>
</dbReference>
<sequence length="240" mass="27702">MHGEDMRRLLKEAQQGDRDAREQMIQNNMGLVWSIVHRFANRGYELEDLFQVGSIGLMKAVDNFDLSFEVKFSTYAVPMITGEIRRFLRDDGMIKVSRSLKENGAKVRQAREKLLAELGHEPNLQEISDETGFPKEEIVMALEANEEVESIDKTYKPEEGKESCLADRIPQKKDSHEALLNHMLLEQLLAELGDTERRLIELRYFKDKTQTQVAGELGISQVQVSRLEKRILLGMRNRIR</sequence>
<reference evidence="1" key="1">
    <citation type="submission" date="2019-04" db="EMBL/GenBank/DDBJ databases">
        <title>Microbes associate with the intestines of laboratory mice.</title>
        <authorList>
            <person name="Navarre W."/>
            <person name="Wong E."/>
            <person name="Huang K."/>
            <person name="Tropini C."/>
            <person name="Ng K."/>
            <person name="Yu B."/>
        </authorList>
    </citation>
    <scope>NUCLEOTIDE SEQUENCE</scope>
    <source>
        <strain evidence="1">NM01_1-7b</strain>
    </source>
</reference>
<evidence type="ECO:0000313" key="1">
    <source>
        <dbReference type="EMBL" id="TGY93562.1"/>
    </source>
</evidence>
<organism evidence="1 2">
    <name type="scientific">Petralouisia muris</name>
    <dbReference type="NCBI Taxonomy" id="3032872"/>
    <lineage>
        <taxon>Bacteria</taxon>
        <taxon>Bacillati</taxon>
        <taxon>Bacillota</taxon>
        <taxon>Clostridia</taxon>
        <taxon>Lachnospirales</taxon>
        <taxon>Lachnospiraceae</taxon>
        <taxon>Petralouisia</taxon>
    </lineage>
</organism>
<accession>A0AC61RT38</accession>
<keyword evidence="2" id="KW-1185">Reference proteome</keyword>
<name>A0AC61RT38_9FIRM</name>
<comment type="caution">
    <text evidence="1">The sequence shown here is derived from an EMBL/GenBank/DDBJ whole genome shotgun (WGS) entry which is preliminary data.</text>
</comment>
<proteinExistence type="predicted"/>
<evidence type="ECO:0000313" key="2">
    <source>
        <dbReference type="Proteomes" id="UP000304953"/>
    </source>
</evidence>
<gene>
    <name evidence="1" type="ORF">E5329_17990</name>
</gene>
<protein>
    <submittedName>
        <fullName evidence="1">SigB/SigF/SigG family RNA polymerase sigma factor</fullName>
    </submittedName>
</protein>